<dbReference type="SUPFAM" id="SSF47473">
    <property type="entry name" value="EF-hand"/>
    <property type="match status" value="1"/>
</dbReference>
<dbReference type="InterPro" id="IPR011992">
    <property type="entry name" value="EF-hand-dom_pair"/>
</dbReference>
<protein>
    <submittedName>
        <fullName evidence="1">Uncharacterized protein</fullName>
    </submittedName>
</protein>
<dbReference type="AlphaFoldDB" id="A0A7N4NV02"/>
<reference evidence="1" key="2">
    <citation type="submission" date="2025-08" db="UniProtKB">
        <authorList>
            <consortium name="Ensembl"/>
        </authorList>
    </citation>
    <scope>IDENTIFICATION</scope>
</reference>
<dbReference type="GO" id="GO:0008307">
    <property type="term" value="F:structural constituent of muscle"/>
    <property type="evidence" value="ECO:0007669"/>
    <property type="project" value="TreeGrafter"/>
</dbReference>
<dbReference type="InterPro" id="IPR050230">
    <property type="entry name" value="CALM/Myosin/TropC-like"/>
</dbReference>
<dbReference type="PANTHER" id="PTHR23048">
    <property type="entry name" value="MYOSIN LIGHT CHAIN 1, 3"/>
    <property type="match status" value="1"/>
</dbReference>
<proteinExistence type="predicted"/>
<dbReference type="InParanoid" id="A0A7N4NV02"/>
<name>A0A7N4NV02_SARHA</name>
<dbReference type="Proteomes" id="UP000007648">
    <property type="component" value="Unassembled WGS sequence"/>
</dbReference>
<evidence type="ECO:0000313" key="1">
    <source>
        <dbReference type="Ensembl" id="ENSSHAP00000028483.1"/>
    </source>
</evidence>
<dbReference type="Ensembl" id="ENSSHAT00000027790.1">
    <property type="protein sequence ID" value="ENSSHAP00000028483.1"/>
    <property type="gene ID" value="ENSSHAG00000004472.2"/>
</dbReference>
<evidence type="ECO:0000313" key="2">
    <source>
        <dbReference type="Proteomes" id="UP000007648"/>
    </source>
</evidence>
<dbReference type="GeneTree" id="ENSGT01030000234570"/>
<reference evidence="1 2" key="1">
    <citation type="journal article" date="2011" name="Proc. Natl. Acad. Sci. U.S.A.">
        <title>Genetic diversity and population structure of the endangered marsupial Sarcophilus harrisii (Tasmanian devil).</title>
        <authorList>
            <person name="Miller W."/>
            <person name="Hayes V.M."/>
            <person name="Ratan A."/>
            <person name="Petersen D.C."/>
            <person name="Wittekindt N.E."/>
            <person name="Miller J."/>
            <person name="Walenz B."/>
            <person name="Knight J."/>
            <person name="Qi J."/>
            <person name="Zhao F."/>
            <person name="Wang Q."/>
            <person name="Bedoya-Reina O.C."/>
            <person name="Katiyar N."/>
            <person name="Tomsho L.P."/>
            <person name="Kasson L.M."/>
            <person name="Hardie R.A."/>
            <person name="Woodbridge P."/>
            <person name="Tindall E.A."/>
            <person name="Bertelsen M.F."/>
            <person name="Dixon D."/>
            <person name="Pyecroft S."/>
            <person name="Helgen K.M."/>
            <person name="Lesk A.M."/>
            <person name="Pringle T.H."/>
            <person name="Patterson N."/>
            <person name="Zhang Y."/>
            <person name="Kreiss A."/>
            <person name="Woods G.M."/>
            <person name="Jones M.E."/>
            <person name="Schuster S.C."/>
        </authorList>
    </citation>
    <scope>NUCLEOTIDE SEQUENCE [LARGE SCALE GENOMIC DNA]</scope>
</reference>
<dbReference type="PANTHER" id="PTHR23048:SF7">
    <property type="entry name" value="SIMILAR TO MYOSIN, LIGHT POLYPEPTIDE 6, ALKALI, SMOOTH MUSCLE AND NON-MUSCLE"/>
    <property type="match status" value="1"/>
</dbReference>
<keyword evidence="2" id="KW-1185">Reference proteome</keyword>
<dbReference type="GO" id="GO:0016460">
    <property type="term" value="C:myosin II complex"/>
    <property type="evidence" value="ECO:0007669"/>
    <property type="project" value="TreeGrafter"/>
</dbReference>
<reference evidence="1" key="3">
    <citation type="submission" date="2025-09" db="UniProtKB">
        <authorList>
            <consortium name="Ensembl"/>
        </authorList>
    </citation>
    <scope>IDENTIFICATION</scope>
</reference>
<accession>A0A7N4NV02</accession>
<dbReference type="Gene3D" id="1.10.238.10">
    <property type="entry name" value="EF-hand"/>
    <property type="match status" value="1"/>
</dbReference>
<organism evidence="1 2">
    <name type="scientific">Sarcophilus harrisii</name>
    <name type="common">Tasmanian devil</name>
    <name type="synonym">Sarcophilus laniarius</name>
    <dbReference type="NCBI Taxonomy" id="9305"/>
    <lineage>
        <taxon>Eukaryota</taxon>
        <taxon>Metazoa</taxon>
        <taxon>Chordata</taxon>
        <taxon>Craniata</taxon>
        <taxon>Vertebrata</taxon>
        <taxon>Euteleostomi</taxon>
        <taxon>Mammalia</taxon>
        <taxon>Metatheria</taxon>
        <taxon>Dasyuromorphia</taxon>
        <taxon>Dasyuridae</taxon>
        <taxon>Sarcophilus</taxon>
    </lineage>
</organism>
<sequence length="115" mass="13183">MAKLCDFMRDQKAKVKAAFQLNEMNVKVLDLEHFLPVLQTVAKNKEQGTHENYVEELWVFNKEGNGTVMGPKILHILIPLGEKKTKEEMQVLVAGHEDNKGCINFEKLVWMMLNG</sequence>